<keyword evidence="2" id="KW-1185">Reference proteome</keyword>
<dbReference type="RefSeq" id="WP_289365448.1">
    <property type="nucleotide sequence ID" value="NZ_JAUCBP010000007.1"/>
</dbReference>
<dbReference type="EMBL" id="JAUCBP010000007">
    <property type="protein sequence ID" value="MDM7861095.1"/>
    <property type="molecule type" value="Genomic_DNA"/>
</dbReference>
<gene>
    <name evidence="1" type="ORF">QTP81_10850</name>
</gene>
<accession>A0ABT7SY35</accession>
<proteinExistence type="predicted"/>
<protein>
    <submittedName>
        <fullName evidence="1">DUF2750 domain-containing protein</fullName>
    </submittedName>
</protein>
<comment type="caution">
    <text evidence="1">The sequence shown here is derived from an EMBL/GenBank/DDBJ whole genome shotgun (WGS) entry which is preliminary data.</text>
</comment>
<dbReference type="Pfam" id="PF11042">
    <property type="entry name" value="DUF2750"/>
    <property type="match status" value="1"/>
</dbReference>
<reference evidence="1 2" key="1">
    <citation type="submission" date="2023-06" db="EMBL/GenBank/DDBJ databases">
        <title>Alteromonas sp. ASW11-36 isolated from intertidal sand.</title>
        <authorList>
            <person name="Li Y."/>
        </authorList>
    </citation>
    <scope>NUCLEOTIDE SEQUENCE [LARGE SCALE GENOMIC DNA]</scope>
    <source>
        <strain evidence="1 2">ASW11-36</strain>
    </source>
</reference>
<sequence length="138" mass="15938">MNIDGPVTPTETLSPDEFIRVTRLSPEDRFEYFLQALKSSHCFWGLFGKNGWIMVDSENELCLPIWSHEEFVVAWERDDFPECAPKKITASEFIELWAPGLEKNNTLLLVFPCGEEEEGIVMHANEWVTCMQEVLPKD</sequence>
<evidence type="ECO:0000313" key="2">
    <source>
        <dbReference type="Proteomes" id="UP001234343"/>
    </source>
</evidence>
<dbReference type="Proteomes" id="UP001234343">
    <property type="component" value="Unassembled WGS sequence"/>
</dbReference>
<evidence type="ECO:0000313" key="1">
    <source>
        <dbReference type="EMBL" id="MDM7861095.1"/>
    </source>
</evidence>
<dbReference type="InterPro" id="IPR021284">
    <property type="entry name" value="DUF2750"/>
</dbReference>
<organism evidence="1 2">
    <name type="scientific">Alteromonas arenosi</name>
    <dbReference type="NCBI Taxonomy" id="3055817"/>
    <lineage>
        <taxon>Bacteria</taxon>
        <taxon>Pseudomonadati</taxon>
        <taxon>Pseudomonadota</taxon>
        <taxon>Gammaproteobacteria</taxon>
        <taxon>Alteromonadales</taxon>
        <taxon>Alteromonadaceae</taxon>
        <taxon>Alteromonas/Salinimonas group</taxon>
        <taxon>Alteromonas</taxon>
    </lineage>
</organism>
<name>A0ABT7SY35_9ALTE</name>